<name>A0A3G1ZKR8_BPPHH</name>
<sequence>MADTLTFPQHGDEPDASFFSKLVRLLGPGVIEHGLGLENVDYAGLTFDVAGGTAYIVRSTMSTASSDIEPQKTIEGAVMVVQYPGTTDVALEDNAVNHVYLDANVANDDSATITVNTTGDLPADAVLKIGEIDTTEETASDQWYLVANDGTLTFPTEAAIDAEDAAGRLREGTTVFDRETDTQYVITA</sequence>
<dbReference type="Proteomes" id="UP000277198">
    <property type="component" value="Segment"/>
</dbReference>
<protein>
    <submittedName>
        <fullName evidence="1">Uncharacterized protein</fullName>
    </submittedName>
</protein>
<organism evidence="1 2">
    <name type="scientific">Halobacterium phage phiH</name>
    <name type="common">Bacteriophage phi-H</name>
    <dbReference type="NCBI Taxonomy" id="169684"/>
    <lineage>
        <taxon>Viruses</taxon>
        <taxon>Duplodnaviria</taxon>
        <taxon>Heunggongvirae</taxon>
        <taxon>Uroviricota</taxon>
        <taxon>Caudoviricetes</taxon>
        <taxon>Vertoviridae</taxon>
        <taxon>Myohalovirus</taxon>
        <taxon>Myohalovirus spontanei</taxon>
        <taxon>Myohalovirus phiH</taxon>
    </lineage>
</organism>
<gene>
    <name evidence="1" type="ORF">PhiH1_160</name>
</gene>
<keyword evidence="2" id="KW-1185">Reference proteome</keyword>
<accession>A0A3G1ZKR8</accession>
<evidence type="ECO:0000313" key="2">
    <source>
        <dbReference type="Proteomes" id="UP000277198"/>
    </source>
</evidence>
<proteinExistence type="predicted"/>
<reference evidence="1 2" key="1">
    <citation type="journal article" date="2018" name="Genes (Basel)">
        <title>Complete Genome Sequence of the Model Halovirus PhiH1 (PhiH1).</title>
        <authorList>
            <person name="Dyall-Smith M."/>
            <person name="Pfeifer F."/>
            <person name="Witte A."/>
            <person name="Oesterhelt D."/>
            <person name="Pfeiffer F."/>
        </authorList>
    </citation>
    <scope>NUCLEOTIDE SEQUENCE [LARGE SCALE GENOMIC DNA]</scope>
    <source>
        <strain evidence="1">Variant phiH1</strain>
    </source>
</reference>
<organismHost>
    <name type="scientific">Halobacterium salinarum</name>
    <name type="common">Halobacterium halobium</name>
    <dbReference type="NCBI Taxonomy" id="2242"/>
</organismHost>
<evidence type="ECO:0000313" key="1">
    <source>
        <dbReference type="EMBL" id="AYM00279.1"/>
    </source>
</evidence>
<dbReference type="EMBL" id="MK002701">
    <property type="protein sequence ID" value="AYM00279.1"/>
    <property type="molecule type" value="Genomic_DNA"/>
</dbReference>